<gene>
    <name evidence="1" type="ORF">MPH_14128</name>
</gene>
<dbReference type="AlphaFoldDB" id="K2RWW0"/>
<protein>
    <submittedName>
        <fullName evidence="1">Uncharacterized protein</fullName>
    </submittedName>
</protein>
<dbReference type="Proteomes" id="UP000007129">
    <property type="component" value="Unassembled WGS sequence"/>
</dbReference>
<evidence type="ECO:0000313" key="2">
    <source>
        <dbReference type="Proteomes" id="UP000007129"/>
    </source>
</evidence>
<organism evidence="1 2">
    <name type="scientific">Macrophomina phaseolina (strain MS6)</name>
    <name type="common">Charcoal rot fungus</name>
    <dbReference type="NCBI Taxonomy" id="1126212"/>
    <lineage>
        <taxon>Eukaryota</taxon>
        <taxon>Fungi</taxon>
        <taxon>Dikarya</taxon>
        <taxon>Ascomycota</taxon>
        <taxon>Pezizomycotina</taxon>
        <taxon>Dothideomycetes</taxon>
        <taxon>Dothideomycetes incertae sedis</taxon>
        <taxon>Botryosphaeriales</taxon>
        <taxon>Botryosphaeriaceae</taxon>
        <taxon>Macrophomina</taxon>
    </lineage>
</organism>
<dbReference type="HOGENOM" id="CLU_2339160_0_0_1"/>
<sequence>PTDLRYFDVVLSANLLACIGAHSSAVIVQNGQLVDIVYFDRVPLATPDPRPTEGRLQPSEVRPDELFVLFRLKESAHLGRVVRVPYDSAALNLLCSFL</sequence>
<feature type="non-terminal residue" evidence="1">
    <location>
        <position position="98"/>
    </location>
</feature>
<name>K2RWW0_MACPH</name>
<accession>K2RWW0</accession>
<evidence type="ECO:0000313" key="1">
    <source>
        <dbReference type="EMBL" id="EKG08925.1"/>
    </source>
</evidence>
<proteinExistence type="predicted"/>
<comment type="caution">
    <text evidence="1">The sequence shown here is derived from an EMBL/GenBank/DDBJ whole genome shotgun (WGS) entry which is preliminary data.</text>
</comment>
<dbReference type="InParanoid" id="K2RWW0"/>
<dbReference type="EMBL" id="AHHD01000975">
    <property type="protein sequence ID" value="EKG08925.1"/>
    <property type="molecule type" value="Genomic_DNA"/>
</dbReference>
<feature type="non-terminal residue" evidence="1">
    <location>
        <position position="1"/>
    </location>
</feature>
<dbReference type="VEuPathDB" id="FungiDB:MPH_14128"/>
<reference evidence="1 2" key="1">
    <citation type="journal article" date="2012" name="BMC Genomics">
        <title>Tools to kill: Genome of one of the most destructive plant pathogenic fungi Macrophomina phaseolina.</title>
        <authorList>
            <person name="Islam M.S."/>
            <person name="Haque M.S."/>
            <person name="Islam M.M."/>
            <person name="Emdad E.M."/>
            <person name="Halim A."/>
            <person name="Hossen Q.M.M."/>
            <person name="Hossain M.Z."/>
            <person name="Ahmed B."/>
            <person name="Rahim S."/>
            <person name="Rahman M.S."/>
            <person name="Alam M.M."/>
            <person name="Hou S."/>
            <person name="Wan X."/>
            <person name="Saito J.A."/>
            <person name="Alam M."/>
        </authorList>
    </citation>
    <scope>NUCLEOTIDE SEQUENCE [LARGE SCALE GENOMIC DNA]</scope>
    <source>
        <strain evidence="1 2">MS6</strain>
    </source>
</reference>